<reference evidence="1 2" key="1">
    <citation type="submission" date="2019-06" db="EMBL/GenBank/DDBJ databases">
        <title>Whole genome shotgun sequence of Nitrobacter winogradskyi NBRC 14297.</title>
        <authorList>
            <person name="Hosoyama A."/>
            <person name="Uohara A."/>
            <person name="Ohji S."/>
            <person name="Ichikawa N."/>
        </authorList>
    </citation>
    <scope>NUCLEOTIDE SEQUENCE [LARGE SCALE GENOMIC DNA]</scope>
    <source>
        <strain evidence="1 2">NBRC 14297</strain>
    </source>
</reference>
<comment type="caution">
    <text evidence="1">The sequence shown here is derived from an EMBL/GenBank/DDBJ whole genome shotgun (WGS) entry which is preliminary data.</text>
</comment>
<proteinExistence type="predicted"/>
<sequence length="88" mass="9795">MHIDSERDETSAILCVALNGSQRGAAYAKRRRGVCLQTPFSDVVITIKASAEFTRIHLAQSPLDARYLTLSLPISRDRDLLRLHCVDA</sequence>
<dbReference type="EMBL" id="BJNF01000089">
    <property type="protein sequence ID" value="GEC17119.1"/>
    <property type="molecule type" value="Genomic_DNA"/>
</dbReference>
<accession>A0A4Y3WH20</accession>
<dbReference type="AlphaFoldDB" id="A0A4Y3WH20"/>
<name>A0A4Y3WH20_NITWI</name>
<organism evidence="1 2">
    <name type="scientific">Nitrobacter winogradskyi</name>
    <name type="common">Nitrobacter agilis</name>
    <dbReference type="NCBI Taxonomy" id="913"/>
    <lineage>
        <taxon>Bacteria</taxon>
        <taxon>Pseudomonadati</taxon>
        <taxon>Pseudomonadota</taxon>
        <taxon>Alphaproteobacteria</taxon>
        <taxon>Hyphomicrobiales</taxon>
        <taxon>Nitrobacteraceae</taxon>
        <taxon>Nitrobacter</taxon>
    </lineage>
</organism>
<dbReference type="Proteomes" id="UP000318825">
    <property type="component" value="Unassembled WGS sequence"/>
</dbReference>
<evidence type="ECO:0000313" key="2">
    <source>
        <dbReference type="Proteomes" id="UP000318825"/>
    </source>
</evidence>
<gene>
    <name evidence="1" type="ORF">NWI01_30110</name>
</gene>
<protein>
    <submittedName>
        <fullName evidence="1">Uncharacterized protein</fullName>
    </submittedName>
</protein>
<evidence type="ECO:0000313" key="1">
    <source>
        <dbReference type="EMBL" id="GEC17119.1"/>
    </source>
</evidence>